<comment type="caution">
    <text evidence="1">The sequence shown here is derived from an EMBL/GenBank/DDBJ whole genome shotgun (WGS) entry which is preliminary data.</text>
</comment>
<dbReference type="EMBL" id="CAJFCW020000005">
    <property type="protein sequence ID" value="CAG9119785.1"/>
    <property type="molecule type" value="Genomic_DNA"/>
</dbReference>
<accession>A0A811LAT9</accession>
<dbReference type="OrthoDB" id="5562028at2759"/>
<sequence length="188" mass="20522">MNFLKKFCCCITDGEDDESYLIRNEETDDIFRSESVNVPSQNATGNGIPAGNRLTPPYSVGESVRSREQNEAALIHRILNTAQERIIDVNLDDNVGEVDVTQRSRAYSEAVRKHDGKKKKNSDDSAPLGHVLLDVGGQANQSNLNASNVTVNDVQLLNQVSEALSEAVRSDVGICPGEELVAYMDLDG</sequence>
<evidence type="ECO:0000313" key="2">
    <source>
        <dbReference type="Proteomes" id="UP000614601"/>
    </source>
</evidence>
<reference evidence="1" key="1">
    <citation type="submission" date="2020-09" db="EMBL/GenBank/DDBJ databases">
        <authorList>
            <person name="Kikuchi T."/>
        </authorList>
    </citation>
    <scope>NUCLEOTIDE SEQUENCE</scope>
    <source>
        <strain evidence="1">SH1</strain>
    </source>
</reference>
<protein>
    <recommendedName>
        <fullName evidence="3">Late endosomal/lysosomal adaptor and MAPK and MTOR activator 1</fullName>
    </recommendedName>
</protein>
<dbReference type="Proteomes" id="UP000783686">
    <property type="component" value="Unassembled WGS sequence"/>
</dbReference>
<evidence type="ECO:0008006" key="3">
    <source>
        <dbReference type="Google" id="ProtNLM"/>
    </source>
</evidence>
<dbReference type="AlphaFoldDB" id="A0A811LAT9"/>
<name>A0A811LAT9_9BILA</name>
<evidence type="ECO:0000313" key="1">
    <source>
        <dbReference type="EMBL" id="CAD5224284.1"/>
    </source>
</evidence>
<organism evidence="1 2">
    <name type="scientific">Bursaphelenchus okinawaensis</name>
    <dbReference type="NCBI Taxonomy" id="465554"/>
    <lineage>
        <taxon>Eukaryota</taxon>
        <taxon>Metazoa</taxon>
        <taxon>Ecdysozoa</taxon>
        <taxon>Nematoda</taxon>
        <taxon>Chromadorea</taxon>
        <taxon>Rhabditida</taxon>
        <taxon>Tylenchina</taxon>
        <taxon>Tylenchomorpha</taxon>
        <taxon>Aphelenchoidea</taxon>
        <taxon>Aphelenchoididae</taxon>
        <taxon>Bursaphelenchus</taxon>
    </lineage>
</organism>
<gene>
    <name evidence="1" type="ORF">BOKJ2_LOCUS11002</name>
</gene>
<proteinExistence type="predicted"/>
<keyword evidence="2" id="KW-1185">Reference proteome</keyword>
<dbReference type="Proteomes" id="UP000614601">
    <property type="component" value="Unassembled WGS sequence"/>
</dbReference>
<dbReference type="EMBL" id="CAJFDH010000005">
    <property type="protein sequence ID" value="CAD5224284.1"/>
    <property type="molecule type" value="Genomic_DNA"/>
</dbReference>